<dbReference type="EMBL" id="AZBU02000002">
    <property type="protein sequence ID" value="TKR96210.1"/>
    <property type="molecule type" value="Genomic_DNA"/>
</dbReference>
<proteinExistence type="predicted"/>
<dbReference type="AlphaFoldDB" id="A0A4U5PI33"/>
<reference evidence="2 3" key="1">
    <citation type="journal article" date="2015" name="Genome Biol.">
        <title>Comparative genomics of Steinernema reveals deeply conserved gene regulatory networks.</title>
        <authorList>
            <person name="Dillman A.R."/>
            <person name="Macchietto M."/>
            <person name="Porter C.F."/>
            <person name="Rogers A."/>
            <person name="Williams B."/>
            <person name="Antoshechkin I."/>
            <person name="Lee M.M."/>
            <person name="Goodwin Z."/>
            <person name="Lu X."/>
            <person name="Lewis E.E."/>
            <person name="Goodrich-Blair H."/>
            <person name="Stock S.P."/>
            <person name="Adams B.J."/>
            <person name="Sternberg P.W."/>
            <person name="Mortazavi A."/>
        </authorList>
    </citation>
    <scope>NUCLEOTIDE SEQUENCE [LARGE SCALE GENOMIC DNA]</scope>
    <source>
        <strain evidence="2 3">ALL</strain>
    </source>
</reference>
<organism evidence="2 3">
    <name type="scientific">Steinernema carpocapsae</name>
    <name type="common">Entomopathogenic nematode</name>
    <dbReference type="NCBI Taxonomy" id="34508"/>
    <lineage>
        <taxon>Eukaryota</taxon>
        <taxon>Metazoa</taxon>
        <taxon>Ecdysozoa</taxon>
        <taxon>Nematoda</taxon>
        <taxon>Chromadorea</taxon>
        <taxon>Rhabditida</taxon>
        <taxon>Tylenchina</taxon>
        <taxon>Panagrolaimomorpha</taxon>
        <taxon>Strongyloidoidea</taxon>
        <taxon>Steinernematidae</taxon>
        <taxon>Steinernema</taxon>
    </lineage>
</organism>
<comment type="caution">
    <text evidence="2">The sequence shown here is derived from an EMBL/GenBank/DDBJ whole genome shotgun (WGS) entry which is preliminary data.</text>
</comment>
<evidence type="ECO:0000313" key="3">
    <source>
        <dbReference type="Proteomes" id="UP000298663"/>
    </source>
</evidence>
<sequence>MPKEAAKMNPRSRGIRVAKRLHNVLDIFEISVQAFRDETRFSMVCARLRQEVHLRADGAVMLPRGAAGQLRPPLLTASSTPDAAASPWTTDAIPVAYVAEVARLRSNAILHRPSVAPTPPPLHSDGARPEISAPGQPAAHRCPLFQMPKAAAPEQSPTQDSTSDKPHAPKKSAILDCADSLLRRLKIQTQLFALRSNVYMSTPQTALRSNLTLQSHCSEAISPLHRSKVKQILSPKAVFRP</sequence>
<protein>
    <submittedName>
        <fullName evidence="2">Uncharacterized protein</fullName>
    </submittedName>
</protein>
<reference evidence="2 3" key="2">
    <citation type="journal article" date="2019" name="G3 (Bethesda)">
        <title>Hybrid Assembly of the Genome of the Entomopathogenic Nematode Steinernema carpocapsae Identifies the X-Chromosome.</title>
        <authorList>
            <person name="Serra L."/>
            <person name="Macchietto M."/>
            <person name="Macias-Munoz A."/>
            <person name="McGill C.J."/>
            <person name="Rodriguez I.M."/>
            <person name="Rodriguez B."/>
            <person name="Murad R."/>
            <person name="Mortazavi A."/>
        </authorList>
    </citation>
    <scope>NUCLEOTIDE SEQUENCE [LARGE SCALE GENOMIC DNA]</scope>
    <source>
        <strain evidence="2 3">ALL</strain>
    </source>
</reference>
<dbReference type="Proteomes" id="UP000298663">
    <property type="component" value="Unassembled WGS sequence"/>
</dbReference>
<name>A0A4U5PI33_STECR</name>
<feature type="region of interest" description="Disordered" evidence="1">
    <location>
        <begin position="112"/>
        <end position="170"/>
    </location>
</feature>
<evidence type="ECO:0000313" key="2">
    <source>
        <dbReference type="EMBL" id="TKR96210.1"/>
    </source>
</evidence>
<evidence type="ECO:0000256" key="1">
    <source>
        <dbReference type="SAM" id="MobiDB-lite"/>
    </source>
</evidence>
<keyword evidence="3" id="KW-1185">Reference proteome</keyword>
<gene>
    <name evidence="2" type="ORF">L596_010263</name>
</gene>
<accession>A0A4U5PI33</accession>